<evidence type="ECO:0000313" key="3">
    <source>
        <dbReference type="Proteomes" id="UP001165122"/>
    </source>
</evidence>
<dbReference type="EMBL" id="BRXW01000139">
    <property type="protein sequence ID" value="GMI09609.1"/>
    <property type="molecule type" value="Genomic_DNA"/>
</dbReference>
<evidence type="ECO:0000256" key="1">
    <source>
        <dbReference type="SAM" id="Phobius"/>
    </source>
</evidence>
<proteinExistence type="predicted"/>
<dbReference type="Proteomes" id="UP001165122">
    <property type="component" value="Unassembled WGS sequence"/>
</dbReference>
<reference evidence="3" key="1">
    <citation type="journal article" date="2023" name="Commun. Biol.">
        <title>Genome analysis of Parmales, the sister group of diatoms, reveals the evolutionary specialization of diatoms from phago-mixotrophs to photoautotrophs.</title>
        <authorList>
            <person name="Ban H."/>
            <person name="Sato S."/>
            <person name="Yoshikawa S."/>
            <person name="Yamada K."/>
            <person name="Nakamura Y."/>
            <person name="Ichinomiya M."/>
            <person name="Sato N."/>
            <person name="Blanc-Mathieu R."/>
            <person name="Endo H."/>
            <person name="Kuwata A."/>
            <person name="Ogata H."/>
        </authorList>
    </citation>
    <scope>NUCLEOTIDE SEQUENCE [LARGE SCALE GENOMIC DNA]</scope>
    <source>
        <strain evidence="3">NIES 3700</strain>
    </source>
</reference>
<accession>A0A9W7FCF0</accession>
<dbReference type="AlphaFoldDB" id="A0A9W7FCF0"/>
<protein>
    <submittedName>
        <fullName evidence="2">Uncharacterized protein</fullName>
    </submittedName>
</protein>
<name>A0A9W7FCF0_9STRA</name>
<organism evidence="2 3">
    <name type="scientific">Triparma laevis f. longispina</name>
    <dbReference type="NCBI Taxonomy" id="1714387"/>
    <lineage>
        <taxon>Eukaryota</taxon>
        <taxon>Sar</taxon>
        <taxon>Stramenopiles</taxon>
        <taxon>Ochrophyta</taxon>
        <taxon>Bolidophyceae</taxon>
        <taxon>Parmales</taxon>
        <taxon>Triparmaceae</taxon>
        <taxon>Triparma</taxon>
    </lineage>
</organism>
<sequence>MPPIICLYFGSRYLTYVGVEEVKKSLSYVFSREQSYGGLGALACLQFFCFTTLLMCVIPATYRRMLWSTETVSQFSITKFQNAPENKRRIKFTQHPSMWAPKMADVKA</sequence>
<comment type="caution">
    <text evidence="2">The sequence shown here is derived from an EMBL/GenBank/DDBJ whole genome shotgun (WGS) entry which is preliminary data.</text>
</comment>
<keyword evidence="1" id="KW-0812">Transmembrane</keyword>
<keyword evidence="1" id="KW-1133">Transmembrane helix</keyword>
<keyword evidence="3" id="KW-1185">Reference proteome</keyword>
<keyword evidence="1" id="KW-0472">Membrane</keyword>
<gene>
    <name evidence="2" type="ORF">TrLO_g6561</name>
</gene>
<evidence type="ECO:0000313" key="2">
    <source>
        <dbReference type="EMBL" id="GMI09609.1"/>
    </source>
</evidence>
<feature type="transmembrane region" description="Helical" evidence="1">
    <location>
        <begin position="36"/>
        <end position="58"/>
    </location>
</feature>